<gene>
    <name evidence="4" type="primary">CAS92</name>
</gene>
<dbReference type="InterPro" id="IPR051159">
    <property type="entry name" value="Hexapeptide_acetyltransf"/>
</dbReference>
<dbReference type="AlphaFoldDB" id="A5D941"/>
<feature type="region of interest" description="Disordered" evidence="3">
    <location>
        <begin position="1"/>
        <end position="21"/>
    </location>
</feature>
<evidence type="ECO:0000256" key="2">
    <source>
        <dbReference type="ARBA" id="ARBA00022679"/>
    </source>
</evidence>
<dbReference type="EMBL" id="BK005785">
    <property type="protein sequence ID" value="DAA05956.1"/>
    <property type="molecule type" value="Genomic_DNA"/>
</dbReference>
<dbReference type="InterPro" id="IPR001451">
    <property type="entry name" value="Hexapep"/>
</dbReference>
<evidence type="ECO:0000256" key="3">
    <source>
        <dbReference type="SAM" id="MobiDB-lite"/>
    </source>
</evidence>
<dbReference type="PANTHER" id="PTHR23416:SF23">
    <property type="entry name" value="ACETYLTRANSFERASE C18B11.09C-RELATED"/>
    <property type="match status" value="1"/>
</dbReference>
<name>A5D941_CRYNE</name>
<dbReference type="PANTHER" id="PTHR23416">
    <property type="entry name" value="SIALIC ACID SYNTHASE-RELATED"/>
    <property type="match status" value="1"/>
</dbReference>
<feature type="compositionally biased region" description="Polar residues" evidence="3">
    <location>
        <begin position="1"/>
        <end position="12"/>
    </location>
</feature>
<dbReference type="CDD" id="cd03357">
    <property type="entry name" value="LbH_MAT_GAT"/>
    <property type="match status" value="1"/>
</dbReference>
<dbReference type="PROSITE" id="PS00101">
    <property type="entry name" value="HEXAPEP_TRANSFERASES"/>
    <property type="match status" value="1"/>
</dbReference>
<dbReference type="Pfam" id="PF00132">
    <property type="entry name" value="Hexapep"/>
    <property type="match status" value="1"/>
</dbReference>
<protein>
    <submittedName>
        <fullName evidence="4">Putative O-acetyl transferase</fullName>
    </submittedName>
</protein>
<dbReference type="InterPro" id="IPR011004">
    <property type="entry name" value="Trimer_LpxA-like_sf"/>
</dbReference>
<dbReference type="GO" id="GO:0008374">
    <property type="term" value="F:O-acyltransferase activity"/>
    <property type="evidence" value="ECO:0007669"/>
    <property type="project" value="TreeGrafter"/>
</dbReference>
<evidence type="ECO:0000256" key="1">
    <source>
        <dbReference type="ARBA" id="ARBA00007274"/>
    </source>
</evidence>
<sequence>MILPHQSNSRIFPSTEDENPEELSQMLAGRPYHSWDSCISRIRDAQAREVWEINQIIDMEPRMKAMRDFIYMGDQGFNITIGEEVFIGANCTLLDAPNDQILTPAHPVSPEERNGLKGKEWAKPVTIGNDCWLGAGVTVCPGVIIGERVTVGAASVVTKDVPSRSVIIGNAGRVIKKIKTNDTLEPVSAEVV</sequence>
<comment type="similarity">
    <text evidence="1">Belongs to the transferase hexapeptide repeat family.</text>
</comment>
<evidence type="ECO:0000313" key="4">
    <source>
        <dbReference type="EMBL" id="DAA05956.1"/>
    </source>
</evidence>
<reference evidence="4" key="1">
    <citation type="journal article" date="2007" name="Mol. Microbiol.">
        <title>Systematic capsule gene disruption reveals the central role of galactose metabolism on Cryptococcus neoformans virulence.</title>
        <authorList>
            <person name="Moyrand F."/>
            <person name="Fontaine T."/>
            <person name="Janbon G."/>
        </authorList>
    </citation>
    <scope>NUCLEOTIDE SEQUENCE</scope>
</reference>
<dbReference type="InterPro" id="IPR018357">
    <property type="entry name" value="Hexapep_transf_CS"/>
</dbReference>
<keyword evidence="2 4" id="KW-0808">Transferase</keyword>
<dbReference type="Gene3D" id="2.160.10.10">
    <property type="entry name" value="Hexapeptide repeat proteins"/>
    <property type="match status" value="1"/>
</dbReference>
<organism evidence="4">
    <name type="scientific">Cryptococcus neoformans</name>
    <name type="common">Filobasidiella neoformans</name>
    <dbReference type="NCBI Taxonomy" id="5207"/>
    <lineage>
        <taxon>Eukaryota</taxon>
        <taxon>Fungi</taxon>
        <taxon>Dikarya</taxon>
        <taxon>Basidiomycota</taxon>
        <taxon>Agaricomycotina</taxon>
        <taxon>Tremellomycetes</taxon>
        <taxon>Tremellales</taxon>
        <taxon>Cryptococcaceae</taxon>
        <taxon>Cryptococcus</taxon>
        <taxon>Cryptococcus neoformans species complex</taxon>
    </lineage>
</organism>
<dbReference type="SUPFAM" id="SSF51161">
    <property type="entry name" value="Trimeric LpxA-like enzymes"/>
    <property type="match status" value="1"/>
</dbReference>
<proteinExistence type="inferred from homology"/>
<dbReference type="Pfam" id="PF14602">
    <property type="entry name" value="Hexapep_2"/>
    <property type="match status" value="1"/>
</dbReference>
<accession>A5D941</accession>